<reference evidence="1 2" key="1">
    <citation type="submission" date="2020-11" db="EMBL/GenBank/DDBJ databases">
        <authorList>
            <person name="Kim M.K."/>
        </authorList>
    </citation>
    <scope>NUCLEOTIDE SEQUENCE [LARGE SCALE GENOMIC DNA]</scope>
    <source>
        <strain evidence="1 2">BT683</strain>
    </source>
</reference>
<comment type="caution">
    <text evidence="1">The sequence shown here is derived from an EMBL/GenBank/DDBJ whole genome shotgun (WGS) entry which is preliminary data.</text>
</comment>
<keyword evidence="2" id="KW-1185">Reference proteome</keyword>
<evidence type="ECO:0000313" key="2">
    <source>
        <dbReference type="Proteomes" id="UP000597617"/>
    </source>
</evidence>
<proteinExistence type="predicted"/>
<organism evidence="1 2">
    <name type="scientific">Hymenobacter jeongseonensis</name>
    <dbReference type="NCBI Taxonomy" id="2791027"/>
    <lineage>
        <taxon>Bacteria</taxon>
        <taxon>Pseudomonadati</taxon>
        <taxon>Bacteroidota</taxon>
        <taxon>Cytophagia</taxon>
        <taxon>Cytophagales</taxon>
        <taxon>Hymenobacteraceae</taxon>
        <taxon>Hymenobacter</taxon>
    </lineage>
</organism>
<dbReference type="RefSeq" id="WP_196284236.1">
    <property type="nucleotide sequence ID" value="NZ_JADQDQ010000020.1"/>
</dbReference>
<dbReference type="Proteomes" id="UP000597617">
    <property type="component" value="Unassembled WGS sequence"/>
</dbReference>
<accession>A0ABS0IQ53</accession>
<protein>
    <submittedName>
        <fullName evidence="1">Uncharacterized protein</fullName>
    </submittedName>
</protein>
<dbReference type="EMBL" id="JADQDQ010000020">
    <property type="protein sequence ID" value="MBF9239885.1"/>
    <property type="molecule type" value="Genomic_DNA"/>
</dbReference>
<sequence>MLSVKSDADGGAISMHLAVEAIGLDEKADLYYLSLEGEGNTQEPDSTALFSTIERLLSGWLFQVKNLEAQQVAYLPFDFSDEYLGCLKCKLISPGKVSISYGYTRERYGHSVIPSQSKDFKLSEESYIPTSGSAILESAVVINHIEGCIKSLMNGKGRR</sequence>
<gene>
    <name evidence="1" type="ORF">I2I05_21010</name>
</gene>
<evidence type="ECO:0000313" key="1">
    <source>
        <dbReference type="EMBL" id="MBF9239885.1"/>
    </source>
</evidence>
<name>A0ABS0IQ53_9BACT</name>